<dbReference type="GO" id="GO:0031177">
    <property type="term" value="F:phosphopantetheine binding"/>
    <property type="evidence" value="ECO:0007669"/>
    <property type="project" value="InterPro"/>
</dbReference>
<dbReference type="RefSeq" id="WP_407051570.1">
    <property type="nucleotide sequence ID" value="NZ_CP158568.1"/>
</dbReference>
<evidence type="ECO:0000256" key="1">
    <source>
        <dbReference type="ARBA" id="ARBA00022450"/>
    </source>
</evidence>
<feature type="domain" description="Carrier" evidence="4">
    <location>
        <begin position="365"/>
        <end position="440"/>
    </location>
</feature>
<gene>
    <name evidence="7" type="ORF">ABS361_09825</name>
</gene>
<dbReference type="Pfam" id="PF00550">
    <property type="entry name" value="PP-binding"/>
    <property type="match status" value="1"/>
</dbReference>
<evidence type="ECO:0000259" key="5">
    <source>
        <dbReference type="PROSITE" id="PS51186"/>
    </source>
</evidence>
<dbReference type="InterPro" id="IPR018201">
    <property type="entry name" value="Ketoacyl_synth_AS"/>
</dbReference>
<sequence>MSETHAADADPAALLATLASEDPAIAELVALTADVEPTLARVGAATGLPLAADRSRPDEAPGLSGHRAAVVVCDDATTDLAPVARAAAALPAGSIVLLAAPRDGSSVGAAAALIAFSERGWTPEGRDHAAGEGAWAVFRLERRDFAIRLAVAADLPVLERLERDCWAPGLQMPTRTLARRIERFPLGQLVLEHAGAVVGAVYSQRIAEPRFEGVTATDVHRLHRPDGPVLQLLALNIAPTVQDRAYGDVLLEFALERAATLPGVEAIVGVTRCKDAGKRPDLSHADYIALTNPAGRRLDPVLRMHELHGAEIIGPVEGYRPKDAVNGGAGVLVRYDPKRRQRRAIEPQTITSPSADVLAMDAPPRDALAPVREAIATVLGRGGPDAVPPTAPLFELGLDSADLLDLNERLSAVFGRMIEPAFFFEHNTAARIAAALDRDGATRAPIETTESVTAKAGDVRREDIAIVGLACRLPGGVGSPEAFWQLLAEGRNAVGARPADRWAWPAGFDPATHPGIDRGGFLDDVARFDAAFFRISPKEARVMDPQQRLLLEAAWTAFEDAGWRPSDLAGSDTGVFVGASGSDYHLRLAEAETEIEGHYALGASMAVLANRISYFFDFDGPSLQIDTACSSSLVALNEAVAALRAGTCGRALVAGVNVLCHAAASIGYWRAGMLSKDGRCKTFDAAADGYVRGEGVVALVLKPLAAALADGDRIEAVIKGTATNHGGQAAGLTVPNPARQADLVRKALAAAGIGPETISYIEAHGTGTALGDPIEVRGLKQAFGVSDGAGPDGAAAPVCLIGSVKTNIGHLEAAAGLAGLIKTVLALRAGTIPASLNFSTLNPHLSFEGSRFAVTTAATPGWRCRARRAGRA</sequence>
<dbReference type="InterPro" id="IPR009081">
    <property type="entry name" value="PP-bd_ACP"/>
</dbReference>
<protein>
    <submittedName>
        <fullName evidence="7">Type I polyketide synthase</fullName>
    </submittedName>
</protein>
<dbReference type="InterPro" id="IPR016039">
    <property type="entry name" value="Thiolase-like"/>
</dbReference>
<evidence type="ECO:0000256" key="3">
    <source>
        <dbReference type="ARBA" id="ARBA00022679"/>
    </source>
</evidence>
<organism evidence="7">
    <name type="scientific">Methyloraptor flagellatus</name>
    <dbReference type="NCBI Taxonomy" id="3162530"/>
    <lineage>
        <taxon>Bacteria</taxon>
        <taxon>Pseudomonadati</taxon>
        <taxon>Pseudomonadota</taxon>
        <taxon>Alphaproteobacteria</taxon>
        <taxon>Hyphomicrobiales</taxon>
        <taxon>Ancalomicrobiaceae</taxon>
        <taxon>Methyloraptor</taxon>
    </lineage>
</organism>
<dbReference type="Gene3D" id="1.10.1200.10">
    <property type="entry name" value="ACP-like"/>
    <property type="match status" value="1"/>
</dbReference>
<dbReference type="SUPFAM" id="SSF55729">
    <property type="entry name" value="Acyl-CoA N-acyltransferases (Nat)"/>
    <property type="match status" value="1"/>
</dbReference>
<evidence type="ECO:0000313" key="7">
    <source>
        <dbReference type="EMBL" id="XBY46475.1"/>
    </source>
</evidence>
<dbReference type="Gene3D" id="3.40.47.10">
    <property type="match status" value="1"/>
</dbReference>
<dbReference type="InterPro" id="IPR016181">
    <property type="entry name" value="Acyl_CoA_acyltransferase"/>
</dbReference>
<dbReference type="InterPro" id="IPR020841">
    <property type="entry name" value="PKS_Beta-ketoAc_synthase_dom"/>
</dbReference>
<feature type="domain" description="Ketosynthase family 3 (KS3)" evidence="6">
    <location>
        <begin position="461"/>
        <end position="872"/>
    </location>
</feature>
<dbReference type="EMBL" id="CP158568">
    <property type="protein sequence ID" value="XBY46475.1"/>
    <property type="molecule type" value="Genomic_DNA"/>
</dbReference>
<dbReference type="Gene3D" id="3.40.630.30">
    <property type="match status" value="1"/>
</dbReference>
<dbReference type="PROSITE" id="PS50075">
    <property type="entry name" value="CARRIER"/>
    <property type="match status" value="1"/>
</dbReference>
<name>A0AAU7XEK2_9HYPH</name>
<dbReference type="GO" id="GO:0006633">
    <property type="term" value="P:fatty acid biosynthetic process"/>
    <property type="evidence" value="ECO:0007669"/>
    <property type="project" value="InterPro"/>
</dbReference>
<dbReference type="GO" id="GO:0004312">
    <property type="term" value="F:fatty acid synthase activity"/>
    <property type="evidence" value="ECO:0007669"/>
    <property type="project" value="TreeGrafter"/>
</dbReference>
<dbReference type="SMART" id="SM00825">
    <property type="entry name" value="PKS_KS"/>
    <property type="match status" value="1"/>
</dbReference>
<keyword evidence="2" id="KW-0597">Phosphoprotein</keyword>
<reference evidence="7" key="1">
    <citation type="submission" date="2024-06" db="EMBL/GenBank/DDBJ databases">
        <title>Methylostella associata gen. nov., sp. nov., a novel Ancalomicrobiaceae-affiliated facultatively methylotrophic bacteria that feed on methanotrophs of the genus Methylococcus.</title>
        <authorList>
            <person name="Saltykova V."/>
            <person name="Danilova O.V."/>
            <person name="Oshkin I.Y."/>
            <person name="Belova S.E."/>
            <person name="Pimenov N.V."/>
            <person name="Dedysh S.N."/>
        </authorList>
    </citation>
    <scope>NUCLEOTIDE SEQUENCE</scope>
    <source>
        <strain evidence="7">S20</strain>
    </source>
</reference>
<dbReference type="InterPro" id="IPR014031">
    <property type="entry name" value="Ketoacyl_synth_C"/>
</dbReference>
<dbReference type="InterPro" id="IPR036736">
    <property type="entry name" value="ACP-like_sf"/>
</dbReference>
<dbReference type="Pfam" id="PF02801">
    <property type="entry name" value="Ketoacyl-synt_C"/>
    <property type="match status" value="1"/>
</dbReference>
<accession>A0AAU7XEK2</accession>
<dbReference type="AlphaFoldDB" id="A0AAU7XEK2"/>
<dbReference type="InterPro" id="IPR000182">
    <property type="entry name" value="GNAT_dom"/>
</dbReference>
<evidence type="ECO:0000256" key="2">
    <source>
        <dbReference type="ARBA" id="ARBA00022553"/>
    </source>
</evidence>
<dbReference type="Pfam" id="PF00109">
    <property type="entry name" value="ketoacyl-synt"/>
    <property type="match status" value="1"/>
</dbReference>
<feature type="domain" description="N-acetyltransferase" evidence="5">
    <location>
        <begin position="145"/>
        <end position="337"/>
    </location>
</feature>
<dbReference type="InterPro" id="IPR050091">
    <property type="entry name" value="PKS_NRPS_Biosynth_Enz"/>
</dbReference>
<dbReference type="PANTHER" id="PTHR43775:SF37">
    <property type="entry name" value="SI:DKEY-61P9.11"/>
    <property type="match status" value="1"/>
</dbReference>
<dbReference type="SUPFAM" id="SSF47336">
    <property type="entry name" value="ACP-like"/>
    <property type="match status" value="1"/>
</dbReference>
<dbReference type="KEGG" id="mflg:ABS361_09825"/>
<dbReference type="SMART" id="SM00823">
    <property type="entry name" value="PKS_PP"/>
    <property type="match status" value="1"/>
</dbReference>
<evidence type="ECO:0000259" key="6">
    <source>
        <dbReference type="PROSITE" id="PS52004"/>
    </source>
</evidence>
<dbReference type="GO" id="GO:0004315">
    <property type="term" value="F:3-oxoacyl-[acyl-carrier-protein] synthase activity"/>
    <property type="evidence" value="ECO:0007669"/>
    <property type="project" value="InterPro"/>
</dbReference>
<dbReference type="PROSITE" id="PS52004">
    <property type="entry name" value="KS3_2"/>
    <property type="match status" value="1"/>
</dbReference>
<dbReference type="SUPFAM" id="SSF53901">
    <property type="entry name" value="Thiolase-like"/>
    <property type="match status" value="1"/>
</dbReference>
<proteinExistence type="predicted"/>
<dbReference type="PANTHER" id="PTHR43775">
    <property type="entry name" value="FATTY ACID SYNTHASE"/>
    <property type="match status" value="1"/>
</dbReference>
<dbReference type="InterPro" id="IPR020806">
    <property type="entry name" value="PKS_PP-bd"/>
</dbReference>
<dbReference type="InterPro" id="IPR014030">
    <property type="entry name" value="Ketoacyl_synth_N"/>
</dbReference>
<dbReference type="PROSITE" id="PS00606">
    <property type="entry name" value="KS3_1"/>
    <property type="match status" value="1"/>
</dbReference>
<dbReference type="CDD" id="cd00833">
    <property type="entry name" value="PKS"/>
    <property type="match status" value="1"/>
</dbReference>
<dbReference type="PROSITE" id="PS51186">
    <property type="entry name" value="GNAT"/>
    <property type="match status" value="1"/>
</dbReference>
<keyword evidence="1" id="KW-0596">Phosphopantetheine</keyword>
<evidence type="ECO:0000259" key="4">
    <source>
        <dbReference type="PROSITE" id="PS50075"/>
    </source>
</evidence>
<keyword evidence="3" id="KW-0808">Transferase</keyword>